<dbReference type="Proteomes" id="UP000503540">
    <property type="component" value="Chromosome"/>
</dbReference>
<proteinExistence type="predicted"/>
<organism evidence="1 2">
    <name type="scientific">Nocardia arthritidis</name>
    <dbReference type="NCBI Taxonomy" id="228602"/>
    <lineage>
        <taxon>Bacteria</taxon>
        <taxon>Bacillati</taxon>
        <taxon>Actinomycetota</taxon>
        <taxon>Actinomycetes</taxon>
        <taxon>Mycobacteriales</taxon>
        <taxon>Nocardiaceae</taxon>
        <taxon>Nocardia</taxon>
    </lineage>
</organism>
<accession>A0A6G9YTG5</accession>
<keyword evidence="2" id="KW-1185">Reference proteome</keyword>
<name>A0A6G9YTG5_9NOCA</name>
<evidence type="ECO:0000313" key="1">
    <source>
        <dbReference type="EMBL" id="QIS16494.1"/>
    </source>
</evidence>
<gene>
    <name evidence="1" type="ORF">F5544_43450</name>
</gene>
<dbReference type="RefSeq" id="WP_167478558.1">
    <property type="nucleotide sequence ID" value="NZ_CP046172.1"/>
</dbReference>
<evidence type="ECO:0000313" key="2">
    <source>
        <dbReference type="Proteomes" id="UP000503540"/>
    </source>
</evidence>
<dbReference type="AlphaFoldDB" id="A0A6G9YTG5"/>
<sequence length="121" mass="13803">MGIFPTPYTVQTRRFRQGPEKDPRGSLVKKWDAPAVQPVIAIGPKERFTEPAVSGYDRVVIRREIFVPPEFIAGPWDKLIIPAHRNEPELEYEVQGYPEDYNDGPWAFQPGLVVRVTRAEG</sequence>
<protein>
    <recommendedName>
        <fullName evidence="3">Head-to-tail stopper</fullName>
    </recommendedName>
</protein>
<dbReference type="EMBL" id="CP046172">
    <property type="protein sequence ID" value="QIS16494.1"/>
    <property type="molecule type" value="Genomic_DNA"/>
</dbReference>
<reference evidence="1 2" key="1">
    <citation type="journal article" date="2019" name="ACS Chem. Biol.">
        <title>Identification and Mobilization of a Cryptic Antibiotic Biosynthesis Gene Locus from a Human-Pathogenic Nocardia Isolate.</title>
        <authorList>
            <person name="Herisse M."/>
            <person name="Ishida K."/>
            <person name="Porter J.L."/>
            <person name="Howden B."/>
            <person name="Hertweck C."/>
            <person name="Stinear T.P."/>
            <person name="Pidot S.J."/>
        </authorList>
    </citation>
    <scope>NUCLEOTIDE SEQUENCE [LARGE SCALE GENOMIC DNA]</scope>
    <source>
        <strain evidence="1 2">AUSMDU00012717</strain>
    </source>
</reference>
<evidence type="ECO:0008006" key="3">
    <source>
        <dbReference type="Google" id="ProtNLM"/>
    </source>
</evidence>
<dbReference type="KEGG" id="nah:F5544_43450"/>